<dbReference type="GO" id="GO:0005737">
    <property type="term" value="C:cytoplasm"/>
    <property type="evidence" value="ECO:0007669"/>
    <property type="project" value="TreeGrafter"/>
</dbReference>
<feature type="region of interest" description="Disordered" evidence="11">
    <location>
        <begin position="186"/>
        <end position="303"/>
    </location>
</feature>
<feature type="compositionally biased region" description="Polar residues" evidence="11">
    <location>
        <begin position="544"/>
        <end position="553"/>
    </location>
</feature>
<feature type="compositionally biased region" description="Low complexity" evidence="11">
    <location>
        <begin position="554"/>
        <end position="572"/>
    </location>
</feature>
<keyword evidence="3" id="KW-0808">Transferase</keyword>
<dbReference type="Pfam" id="PF05891">
    <property type="entry name" value="Methyltransf_PK"/>
    <property type="match status" value="3"/>
</dbReference>
<comment type="catalytic activity">
    <reaction evidence="10">
        <text>N-terminal L-alanyl-L-prolyl-L-lysyl-[protein] + 3 S-adenosyl-L-methionine = N-terminal N,N,N-trimethyl-L-alanyl-L-prolyl-L-lysyl-[protein] + 3 S-adenosyl-L-homocysteine + 3 H(+)</text>
        <dbReference type="Rhea" id="RHEA:54712"/>
        <dbReference type="Rhea" id="RHEA-COMP:13785"/>
        <dbReference type="Rhea" id="RHEA-COMP:13971"/>
        <dbReference type="ChEBI" id="CHEBI:15378"/>
        <dbReference type="ChEBI" id="CHEBI:57856"/>
        <dbReference type="ChEBI" id="CHEBI:59789"/>
        <dbReference type="ChEBI" id="CHEBI:138057"/>
        <dbReference type="ChEBI" id="CHEBI:138315"/>
        <dbReference type="EC" id="2.1.1.244"/>
    </reaction>
</comment>
<keyword evidence="4" id="KW-0949">S-adenosyl-L-methionine</keyword>
<evidence type="ECO:0000256" key="9">
    <source>
        <dbReference type="ARBA" id="ARBA00047885"/>
    </source>
</evidence>
<dbReference type="GO" id="GO:0071885">
    <property type="term" value="F:N-terminal protein N-methyltransferase activity"/>
    <property type="evidence" value="ECO:0007669"/>
    <property type="project" value="UniProtKB-EC"/>
</dbReference>
<feature type="region of interest" description="Disordered" evidence="11">
    <location>
        <begin position="458"/>
        <end position="498"/>
    </location>
</feature>
<evidence type="ECO:0000256" key="2">
    <source>
        <dbReference type="ARBA" id="ARBA00022603"/>
    </source>
</evidence>
<dbReference type="CDD" id="cd02440">
    <property type="entry name" value="AdoMet_MTases"/>
    <property type="match status" value="1"/>
</dbReference>
<dbReference type="Proteomes" id="UP000738359">
    <property type="component" value="Unassembled WGS sequence"/>
</dbReference>
<gene>
    <name evidence="12" type="ORF">BGZ70_001315</name>
</gene>
<feature type="compositionally biased region" description="Polar residues" evidence="11">
    <location>
        <begin position="219"/>
        <end position="229"/>
    </location>
</feature>
<feature type="compositionally biased region" description="Low complexity" evidence="11">
    <location>
        <begin position="241"/>
        <end position="271"/>
    </location>
</feature>
<accession>A0A9P6JBN5</accession>
<evidence type="ECO:0000256" key="10">
    <source>
        <dbReference type="ARBA" id="ARBA00048167"/>
    </source>
</evidence>
<feature type="compositionally biased region" description="Basic and acidic residues" evidence="11">
    <location>
        <begin position="100"/>
        <end position="125"/>
    </location>
</feature>
<keyword evidence="13" id="KW-1185">Reference proteome</keyword>
<dbReference type="AlphaFoldDB" id="A0A9P6JBN5"/>
<sequence>MQPALFSNVRTNLSHLPRSISPHLASPTSPASASASSSIRSLSPSRHSSSPQLRSRSSSPTPRRFASVLAYHPSPPPDSNHSSHKRRAASASSENLPRSLSREQESNEPGDRLYQKGSDDRDESPSRIAVRNLEESWRRFELEASASPSPSSSPSLVSTQGTFGSSSPSPLSKPLYRELIECTSLKDTSEVQGKQSQEGDKKKNTQEDMDASGRGQFDPLSSSTAQRENNGARKIDRTDTSTDADTSMDTSMDTSINTNTDTETGVETETAGTRHKERRASTAEQSLPNPSSPQSAPSSSIPSATAAAVYEHYNQLPQDQKSSFLASSEARLILDLPSLLGEDPNMISDVLAMPVPLQSSQPLRPSSSTSSPLLSELDAKAESTAKAMTKRYAARNLNMTETEAHRMVQVMAAEIVALHEEREVMLQKMQVAKEEMLEAARLLRIQADVSMDGQEREVAAADASLGEAEEMRDMSLSMPRSVKKAGGESDEDEQKSPTWYTDAEKYWDTVPATINGMLGGLGQLARPDAVSSLRFLSEFVNPPATSSASSIVNPSPESAATSTVAEATSKSTSAKRQKLPLPGSGPSHVLDCGAGIGRVTKQVLIKAFDHVDLVENSAAFVKQAKEEYLKSEIEAGKVGEVRCSGLQNVQFEGTSWEGRFDENNAKIGIVVDEEDSSMTRSDQVWKDVFQKAGLRLLREEVQKGFPSGLFAVKMYALEPIRP</sequence>
<feature type="compositionally biased region" description="Low complexity" evidence="11">
    <location>
        <begin position="21"/>
        <end position="67"/>
    </location>
</feature>
<evidence type="ECO:0000256" key="5">
    <source>
        <dbReference type="ARBA" id="ARBA00039112"/>
    </source>
</evidence>
<evidence type="ECO:0000256" key="1">
    <source>
        <dbReference type="ARBA" id="ARBA00009059"/>
    </source>
</evidence>
<dbReference type="InterPro" id="IPR008576">
    <property type="entry name" value="MeTrfase_NTM1"/>
</dbReference>
<feature type="compositionally biased region" description="Low complexity" evidence="11">
    <location>
        <begin position="286"/>
        <end position="303"/>
    </location>
</feature>
<dbReference type="GO" id="GO:0032259">
    <property type="term" value="P:methylation"/>
    <property type="evidence" value="ECO:0007669"/>
    <property type="project" value="UniProtKB-KW"/>
</dbReference>
<evidence type="ECO:0000256" key="8">
    <source>
        <dbReference type="ARBA" id="ARBA00047306"/>
    </source>
</evidence>
<name>A0A9P6JBN5_MORAP</name>
<reference evidence="12" key="1">
    <citation type="journal article" date="2020" name="Fungal Divers.">
        <title>Resolving the Mortierellaceae phylogeny through synthesis of multi-gene phylogenetics and phylogenomics.</title>
        <authorList>
            <person name="Vandepol N."/>
            <person name="Liber J."/>
            <person name="Desiro A."/>
            <person name="Na H."/>
            <person name="Kennedy M."/>
            <person name="Barry K."/>
            <person name="Grigoriev I.V."/>
            <person name="Miller A.N."/>
            <person name="O'Donnell K."/>
            <person name="Stajich J.E."/>
            <person name="Bonito G."/>
        </authorList>
    </citation>
    <scope>NUCLEOTIDE SEQUENCE</scope>
    <source>
        <strain evidence="12">CK1249</strain>
    </source>
</reference>
<evidence type="ECO:0000256" key="7">
    <source>
        <dbReference type="ARBA" id="ARBA00043129"/>
    </source>
</evidence>
<dbReference type="OrthoDB" id="1298661at2759"/>
<evidence type="ECO:0000256" key="3">
    <source>
        <dbReference type="ARBA" id="ARBA00022679"/>
    </source>
</evidence>
<comment type="caution">
    <text evidence="12">The sequence shown here is derived from an EMBL/GenBank/DDBJ whole genome shotgun (WGS) entry which is preliminary data.</text>
</comment>
<comment type="catalytic activity">
    <reaction evidence="8">
        <text>N-terminal L-seryl-L-prolyl-L-lysyl-[protein] + 3 S-adenosyl-L-methionine = N-terminal N,N,N-trimethyl-L-seryl-L-prolyl-L-lysyl-[protein] + 3 S-adenosyl-L-homocysteine + 3 H(+)</text>
        <dbReference type="Rhea" id="RHEA:54724"/>
        <dbReference type="Rhea" id="RHEA-COMP:13789"/>
        <dbReference type="Rhea" id="RHEA-COMP:13973"/>
        <dbReference type="ChEBI" id="CHEBI:15378"/>
        <dbReference type="ChEBI" id="CHEBI:57856"/>
        <dbReference type="ChEBI" id="CHEBI:59789"/>
        <dbReference type="ChEBI" id="CHEBI:138061"/>
        <dbReference type="ChEBI" id="CHEBI:138317"/>
        <dbReference type="EC" id="2.1.1.244"/>
    </reaction>
</comment>
<dbReference type="EMBL" id="JAAAHY010000129">
    <property type="protein sequence ID" value="KAF9966771.1"/>
    <property type="molecule type" value="Genomic_DNA"/>
</dbReference>
<dbReference type="Gene3D" id="3.40.50.150">
    <property type="entry name" value="Vaccinia Virus protein VP39"/>
    <property type="match status" value="2"/>
</dbReference>
<dbReference type="SUPFAM" id="SSF53335">
    <property type="entry name" value="S-adenosyl-L-methionine-dependent methyltransferases"/>
    <property type="match status" value="1"/>
</dbReference>
<feature type="region of interest" description="Disordered" evidence="11">
    <location>
        <begin position="15"/>
        <end position="129"/>
    </location>
</feature>
<evidence type="ECO:0000313" key="12">
    <source>
        <dbReference type="EMBL" id="KAF9966771.1"/>
    </source>
</evidence>
<feature type="compositionally biased region" description="Basic and acidic residues" evidence="11">
    <location>
        <begin position="230"/>
        <end position="240"/>
    </location>
</feature>
<evidence type="ECO:0000256" key="11">
    <source>
        <dbReference type="SAM" id="MobiDB-lite"/>
    </source>
</evidence>
<evidence type="ECO:0000256" key="6">
    <source>
        <dbReference type="ARBA" id="ARBA00039449"/>
    </source>
</evidence>
<organism evidence="12 13">
    <name type="scientific">Mortierella alpina</name>
    <name type="common">Oleaginous fungus</name>
    <name type="synonym">Mortierella renispora</name>
    <dbReference type="NCBI Taxonomy" id="64518"/>
    <lineage>
        <taxon>Eukaryota</taxon>
        <taxon>Fungi</taxon>
        <taxon>Fungi incertae sedis</taxon>
        <taxon>Mucoromycota</taxon>
        <taxon>Mortierellomycotina</taxon>
        <taxon>Mortierellomycetes</taxon>
        <taxon>Mortierellales</taxon>
        <taxon>Mortierellaceae</taxon>
        <taxon>Mortierella</taxon>
    </lineage>
</organism>
<evidence type="ECO:0000313" key="13">
    <source>
        <dbReference type="Proteomes" id="UP000738359"/>
    </source>
</evidence>
<feature type="region of interest" description="Disordered" evidence="11">
    <location>
        <begin position="144"/>
        <end position="173"/>
    </location>
</feature>
<feature type="compositionally biased region" description="Basic and acidic residues" evidence="11">
    <location>
        <begin position="197"/>
        <end position="206"/>
    </location>
</feature>
<dbReference type="EC" id="2.1.1.244" evidence="5"/>
<feature type="compositionally biased region" description="Low complexity" evidence="11">
    <location>
        <begin position="144"/>
        <end position="155"/>
    </location>
</feature>
<keyword evidence="2" id="KW-0489">Methyltransferase</keyword>
<comment type="catalytic activity">
    <reaction evidence="9">
        <text>N-terminal L-prolyl-L-prolyl-L-lysyl-[protein] + 2 S-adenosyl-L-methionine = N-terminal N,N-dimethyl-L-prolyl-L-prolyl-L-lysyl-[protein] + 2 S-adenosyl-L-homocysteine + 2 H(+)</text>
        <dbReference type="Rhea" id="RHEA:54736"/>
        <dbReference type="Rhea" id="RHEA-COMP:13787"/>
        <dbReference type="Rhea" id="RHEA-COMP:13974"/>
        <dbReference type="ChEBI" id="CHEBI:15378"/>
        <dbReference type="ChEBI" id="CHEBI:57856"/>
        <dbReference type="ChEBI" id="CHEBI:59789"/>
        <dbReference type="ChEBI" id="CHEBI:138059"/>
        <dbReference type="ChEBI" id="CHEBI:138318"/>
        <dbReference type="EC" id="2.1.1.244"/>
    </reaction>
</comment>
<feature type="region of interest" description="Disordered" evidence="11">
    <location>
        <begin position="544"/>
        <end position="585"/>
    </location>
</feature>
<proteinExistence type="inferred from homology"/>
<dbReference type="PANTHER" id="PTHR12753:SF0">
    <property type="entry name" value="ALPHA N-TERMINAL PROTEIN METHYLTRANSFERASE 1"/>
    <property type="match status" value="1"/>
</dbReference>
<comment type="similarity">
    <text evidence="1">Belongs to the methyltransferase superfamily. NTM1 family.</text>
</comment>
<dbReference type="InterPro" id="IPR029063">
    <property type="entry name" value="SAM-dependent_MTases_sf"/>
</dbReference>
<protein>
    <recommendedName>
        <fullName evidence="6">Alpha N-terminal protein methyltransferase 1</fullName>
        <ecNumber evidence="5">2.1.1.244</ecNumber>
    </recommendedName>
    <alternativeName>
        <fullName evidence="7">X-Pro-Lys N-terminal protein methyltransferase 1</fullName>
    </alternativeName>
</protein>
<dbReference type="PANTHER" id="PTHR12753">
    <property type="entry name" value="AD-003 - RELATED"/>
    <property type="match status" value="1"/>
</dbReference>
<evidence type="ECO:0000256" key="4">
    <source>
        <dbReference type="ARBA" id="ARBA00022691"/>
    </source>
</evidence>